<dbReference type="PROSITE" id="PS51257">
    <property type="entry name" value="PROKAR_LIPOPROTEIN"/>
    <property type="match status" value="1"/>
</dbReference>
<dbReference type="EMBL" id="SMBP01000015">
    <property type="protein sequence ID" value="TCU58251.1"/>
    <property type="molecule type" value="Genomic_DNA"/>
</dbReference>
<evidence type="ECO:0000313" key="1">
    <source>
        <dbReference type="EMBL" id="TCU58251.1"/>
    </source>
</evidence>
<evidence type="ECO:0008006" key="3">
    <source>
        <dbReference type="Google" id="ProtNLM"/>
    </source>
</evidence>
<dbReference type="InterPro" id="IPR036249">
    <property type="entry name" value="Thioredoxin-like_sf"/>
</dbReference>
<dbReference type="GeneID" id="73796905"/>
<comment type="caution">
    <text evidence="1">The sequence shown here is derived from an EMBL/GenBank/DDBJ whole genome shotgun (WGS) entry which is preliminary data.</text>
</comment>
<reference evidence="1 2" key="1">
    <citation type="submission" date="2019-03" db="EMBL/GenBank/DDBJ databases">
        <title>Genomic Encyclopedia of Type Strains, Phase IV (KMG-IV): sequencing the most valuable type-strain genomes for metagenomic binning, comparative biology and taxonomic classification.</title>
        <authorList>
            <person name="Goeker M."/>
        </authorList>
    </citation>
    <scope>NUCLEOTIDE SEQUENCE [LARGE SCALE GENOMIC DNA]</scope>
    <source>
        <strain evidence="1 2">DSM 29481</strain>
    </source>
</reference>
<protein>
    <recommendedName>
        <fullName evidence="3">Bacteriocin transport accessory protein</fullName>
    </recommendedName>
</protein>
<accession>A0A4R3T8V6</accession>
<organism evidence="1 2">
    <name type="scientific">Longicatena caecimuris</name>
    <dbReference type="NCBI Taxonomy" id="1796635"/>
    <lineage>
        <taxon>Bacteria</taxon>
        <taxon>Bacillati</taxon>
        <taxon>Bacillota</taxon>
        <taxon>Erysipelotrichia</taxon>
        <taxon>Erysipelotrichales</taxon>
        <taxon>Erysipelotrichaceae</taxon>
        <taxon>Longicatena</taxon>
    </lineage>
</organism>
<dbReference type="RefSeq" id="WP_008690466.1">
    <property type="nucleotide sequence ID" value="NZ_AP024510.1"/>
</dbReference>
<dbReference type="Gene3D" id="3.40.30.10">
    <property type="entry name" value="Glutaredoxin"/>
    <property type="match status" value="1"/>
</dbReference>
<name>A0A4R3T8V6_9FIRM</name>
<evidence type="ECO:0000313" key="2">
    <source>
        <dbReference type="Proteomes" id="UP000295773"/>
    </source>
</evidence>
<dbReference type="Proteomes" id="UP000295773">
    <property type="component" value="Unassembled WGS sequence"/>
</dbReference>
<sequence length="147" mass="17352">MKKRFLAFLMVTFLLCGCTSYERDESAGEVIQISLADMESMMKKGQEFTIAFTQSMCGYCEDFHELFENYRQNHHVVLYEVPLEREKEQPNVNRAIIQQYFPEFDKTPGIFYANGGKCIDSIHQSQRMTEELFDNWVKKHKLDKKVN</sequence>
<dbReference type="AlphaFoldDB" id="A0A4R3T8V6"/>
<dbReference type="SUPFAM" id="SSF52833">
    <property type="entry name" value="Thioredoxin-like"/>
    <property type="match status" value="1"/>
</dbReference>
<proteinExistence type="predicted"/>
<keyword evidence="2" id="KW-1185">Reference proteome</keyword>
<gene>
    <name evidence="1" type="ORF">EDD61_11550</name>
</gene>